<evidence type="ECO:0000256" key="2">
    <source>
        <dbReference type="ARBA" id="ARBA00023125"/>
    </source>
</evidence>
<proteinExistence type="predicted"/>
<dbReference type="RefSeq" id="WP_344266588.1">
    <property type="nucleotide sequence ID" value="NZ_BAAAMJ010000082.1"/>
</dbReference>
<keyword evidence="2" id="KW-0238">DNA-binding</keyword>
<comment type="caution">
    <text evidence="4">The sequence shown here is derived from an EMBL/GenBank/DDBJ whole genome shotgun (WGS) entry which is preliminary data.</text>
</comment>
<evidence type="ECO:0000256" key="3">
    <source>
        <dbReference type="SAM" id="MobiDB-lite"/>
    </source>
</evidence>
<gene>
    <name evidence="4" type="ORF">GCM10009716_47680</name>
</gene>
<organism evidence="4 5">
    <name type="scientific">Streptomyces sodiiphilus</name>
    <dbReference type="NCBI Taxonomy" id="226217"/>
    <lineage>
        <taxon>Bacteria</taxon>
        <taxon>Bacillati</taxon>
        <taxon>Actinomycetota</taxon>
        <taxon>Actinomycetes</taxon>
        <taxon>Kitasatosporales</taxon>
        <taxon>Streptomycetaceae</taxon>
        <taxon>Streptomyces</taxon>
    </lineage>
</organism>
<dbReference type="PANTHER" id="PTHR43140:SF1">
    <property type="entry name" value="TYPE I RESTRICTION ENZYME ECOKI SPECIFICITY SUBUNIT"/>
    <property type="match status" value="1"/>
</dbReference>
<dbReference type="PANTHER" id="PTHR43140">
    <property type="entry name" value="TYPE-1 RESTRICTION ENZYME ECOKI SPECIFICITY PROTEIN"/>
    <property type="match status" value="1"/>
</dbReference>
<keyword evidence="5" id="KW-1185">Reference proteome</keyword>
<dbReference type="Gene3D" id="3.90.220.20">
    <property type="entry name" value="DNA methylase specificity domains"/>
    <property type="match status" value="2"/>
</dbReference>
<dbReference type="EMBL" id="BAAAMJ010000082">
    <property type="protein sequence ID" value="GAA1935093.1"/>
    <property type="molecule type" value="Genomic_DNA"/>
</dbReference>
<name>A0ABN2PZ36_9ACTN</name>
<dbReference type="InterPro" id="IPR051212">
    <property type="entry name" value="Type-I_RE_S_subunit"/>
</dbReference>
<keyword evidence="1" id="KW-0680">Restriction system</keyword>
<feature type="region of interest" description="Disordered" evidence="3">
    <location>
        <begin position="1"/>
        <end position="37"/>
    </location>
</feature>
<protein>
    <recommendedName>
        <fullName evidence="6">Restriction endonuclease subunit S</fullName>
    </recommendedName>
</protein>
<reference evidence="4 5" key="1">
    <citation type="journal article" date="2019" name="Int. J. Syst. Evol. Microbiol.">
        <title>The Global Catalogue of Microorganisms (GCM) 10K type strain sequencing project: providing services to taxonomists for standard genome sequencing and annotation.</title>
        <authorList>
            <consortium name="The Broad Institute Genomics Platform"/>
            <consortium name="The Broad Institute Genome Sequencing Center for Infectious Disease"/>
            <person name="Wu L."/>
            <person name="Ma J."/>
        </authorList>
    </citation>
    <scope>NUCLEOTIDE SEQUENCE [LARGE SCALE GENOMIC DNA]</scope>
    <source>
        <strain evidence="4 5">JCM 13581</strain>
    </source>
</reference>
<dbReference type="SUPFAM" id="SSF116734">
    <property type="entry name" value="DNA methylase specificity domain"/>
    <property type="match status" value="2"/>
</dbReference>
<evidence type="ECO:0000313" key="4">
    <source>
        <dbReference type="EMBL" id="GAA1935093.1"/>
    </source>
</evidence>
<sequence length="440" mass="48334">MSDWQQTSLGDLETPVRRKVAVPPQGSGASMSDTTGHNDAALVQDNWTPSPLARYLTLNVEPVEVDPDQSYPIVGVLNRGRGLLFRDAVAGSSTSYKKLNRIRPGVLVYSRLKAFEGAITVTPGDLPTSFASQEFPTFAFSSEANPDFFRILATTQRMWAALQGASKGMGGRRERVKPVDFLTIVLEIPPLPVQQRIVEVIDAVDAQIAALDAEAYALRDVLRRLRADLMTDDSADEVRADEAFDITMGRQRSPQRASGPHMTPYLRSANVGYGTLDLSDVLEMDFNPSERETFGLRYGDVLVSEGSASETAVGMPAMWRDEIPAPVCFQNTLLRYRAIQGVSIAAFVKHWCLWAYESGKFREVAGGTNIKHIGSRRALGMRVRLPHVTDQERIAAELDSMSEVVAATRAEAARLRAVRAGLLAELLDRTIDIEPAELEG</sequence>
<dbReference type="InterPro" id="IPR044946">
    <property type="entry name" value="Restrct_endonuc_typeI_TRD_sf"/>
</dbReference>
<evidence type="ECO:0000313" key="5">
    <source>
        <dbReference type="Proteomes" id="UP001501303"/>
    </source>
</evidence>
<evidence type="ECO:0008006" key="6">
    <source>
        <dbReference type="Google" id="ProtNLM"/>
    </source>
</evidence>
<evidence type="ECO:0000256" key="1">
    <source>
        <dbReference type="ARBA" id="ARBA00022747"/>
    </source>
</evidence>
<feature type="compositionally biased region" description="Polar residues" evidence="3">
    <location>
        <begin position="27"/>
        <end position="37"/>
    </location>
</feature>
<accession>A0ABN2PZ36</accession>
<dbReference type="Proteomes" id="UP001501303">
    <property type="component" value="Unassembled WGS sequence"/>
</dbReference>